<evidence type="ECO:0000256" key="2">
    <source>
        <dbReference type="ARBA" id="ARBA00022722"/>
    </source>
</evidence>
<dbReference type="InterPro" id="IPR038726">
    <property type="entry name" value="PDDEXK_AddAB-type"/>
</dbReference>
<evidence type="ECO:0000259" key="18">
    <source>
        <dbReference type="PROSITE" id="PS51217"/>
    </source>
</evidence>
<dbReference type="Gene3D" id="3.90.320.10">
    <property type="match status" value="1"/>
</dbReference>
<evidence type="ECO:0000256" key="10">
    <source>
        <dbReference type="ARBA" id="ARBA00023204"/>
    </source>
</evidence>
<dbReference type="Gene3D" id="1.10.486.10">
    <property type="entry name" value="PCRA, domain 4"/>
    <property type="match status" value="2"/>
</dbReference>
<comment type="catalytic activity">
    <reaction evidence="14">
        <text>ATP + H2O = ADP + phosphate + H(+)</text>
        <dbReference type="Rhea" id="RHEA:13065"/>
        <dbReference type="ChEBI" id="CHEBI:15377"/>
        <dbReference type="ChEBI" id="CHEBI:15378"/>
        <dbReference type="ChEBI" id="CHEBI:30616"/>
        <dbReference type="ChEBI" id="CHEBI:43474"/>
        <dbReference type="ChEBI" id="CHEBI:456216"/>
        <dbReference type="EC" id="5.6.2.4"/>
    </reaction>
</comment>
<keyword evidence="7" id="KW-0269">Exonuclease</keyword>
<feature type="binding site" evidence="15">
    <location>
        <begin position="37"/>
        <end position="44"/>
    </location>
    <ligand>
        <name>ATP</name>
        <dbReference type="ChEBI" id="CHEBI:30616"/>
    </ligand>
</feature>
<evidence type="ECO:0000256" key="16">
    <source>
        <dbReference type="SAM" id="MobiDB-lite"/>
    </source>
</evidence>
<dbReference type="AlphaFoldDB" id="A0A6J4L3M4"/>
<dbReference type="GO" id="GO:0005524">
    <property type="term" value="F:ATP binding"/>
    <property type="evidence" value="ECO:0007669"/>
    <property type="project" value="UniProtKB-UniRule"/>
</dbReference>
<dbReference type="EC" id="5.6.2.4" evidence="13"/>
<protein>
    <recommendedName>
        <fullName evidence="13">DNA 3'-5' helicase</fullName>
        <ecNumber evidence="13">5.6.2.4</ecNumber>
    </recommendedName>
</protein>
<dbReference type="Pfam" id="PF12705">
    <property type="entry name" value="PDDEXK_1"/>
    <property type="match status" value="1"/>
</dbReference>
<organism evidence="19">
    <name type="scientific">uncultured Nocardioidaceae bacterium</name>
    <dbReference type="NCBI Taxonomy" id="253824"/>
    <lineage>
        <taxon>Bacteria</taxon>
        <taxon>Bacillati</taxon>
        <taxon>Actinomycetota</taxon>
        <taxon>Actinomycetes</taxon>
        <taxon>Propionibacteriales</taxon>
        <taxon>Nocardioidaceae</taxon>
        <taxon>environmental samples</taxon>
    </lineage>
</organism>
<comment type="catalytic activity">
    <reaction evidence="12">
        <text>Couples ATP hydrolysis with the unwinding of duplex DNA by translocating in the 3'-5' direction.</text>
        <dbReference type="EC" id="5.6.2.4"/>
    </reaction>
</comment>
<dbReference type="Pfam" id="PF00580">
    <property type="entry name" value="UvrD-helicase"/>
    <property type="match status" value="1"/>
</dbReference>
<dbReference type="GO" id="GO:0000725">
    <property type="term" value="P:recombinational repair"/>
    <property type="evidence" value="ECO:0007669"/>
    <property type="project" value="TreeGrafter"/>
</dbReference>
<evidence type="ECO:0000256" key="4">
    <source>
        <dbReference type="ARBA" id="ARBA00022763"/>
    </source>
</evidence>
<evidence type="ECO:0000256" key="14">
    <source>
        <dbReference type="ARBA" id="ARBA00048988"/>
    </source>
</evidence>
<dbReference type="InterPro" id="IPR014016">
    <property type="entry name" value="UvrD-like_ATP-bd"/>
</dbReference>
<evidence type="ECO:0000256" key="15">
    <source>
        <dbReference type="PROSITE-ProRule" id="PRU00560"/>
    </source>
</evidence>
<dbReference type="SUPFAM" id="SSF52980">
    <property type="entry name" value="Restriction endonuclease-like"/>
    <property type="match status" value="1"/>
</dbReference>
<gene>
    <name evidence="19" type="ORF">AVDCRST_MAG36-541</name>
</gene>
<dbReference type="GO" id="GO:0033202">
    <property type="term" value="C:DNA helicase complex"/>
    <property type="evidence" value="ECO:0007669"/>
    <property type="project" value="TreeGrafter"/>
</dbReference>
<dbReference type="PANTHER" id="PTHR11070:SF59">
    <property type="entry name" value="DNA 3'-5' HELICASE"/>
    <property type="match status" value="1"/>
</dbReference>
<dbReference type="InterPro" id="IPR011335">
    <property type="entry name" value="Restrct_endonuc-II-like"/>
</dbReference>
<dbReference type="EMBL" id="CADCUH010000027">
    <property type="protein sequence ID" value="CAA9321419.1"/>
    <property type="molecule type" value="Genomic_DNA"/>
</dbReference>
<evidence type="ECO:0000256" key="6">
    <source>
        <dbReference type="ARBA" id="ARBA00022806"/>
    </source>
</evidence>
<evidence type="ECO:0000256" key="5">
    <source>
        <dbReference type="ARBA" id="ARBA00022801"/>
    </source>
</evidence>
<dbReference type="PROSITE" id="PS51198">
    <property type="entry name" value="UVRD_HELICASE_ATP_BIND"/>
    <property type="match status" value="1"/>
</dbReference>
<dbReference type="Gene3D" id="3.40.50.300">
    <property type="entry name" value="P-loop containing nucleotide triphosphate hydrolases"/>
    <property type="match status" value="3"/>
</dbReference>
<sequence>MTTYTLARPPAALPAPVLDAAQQAVVDHRGGPLLVLAGPGTGKTTTMVEMVLDLVENRGVAPHEVLALTFSRKAAEQLRDRVTARLHRTLDTTLSTTFHSFAYSLVRAYGDDGAWAAPLRLLSAPVQDVVLQTLLRPSPEAVTWPRDLEPALRTRGFSREVQALLDRARERGLTGEQLAALGETAGRPEWVAGGRFLEQYLDVLDAESAVDYADLVVRAVRLAEDPTVQADLRMRWSWVFVDEYQDTDPSQVALLRALAGDGRNLVVVGDPDQAIYGFRGADVRGILDFPTDFPALDGRPAPVLALTRTRRFGPALKAASERIATSIPVRGAIPVTTFEAFRQASAEPGEHGDGTVEVLHLDSARAEVEHIADRLRRAHLQDGTAWSQMAVLVRSGRSSIPVLRRALTAAGVPVEVAADDTPLVDEPAVQPLLEALRVVLALEASVPEQDQEPAGPPGAATPAASPVATPAVLDAAKAESLLLSPLGGLDAAELRRLARALHRRERTAAGAAGTAVRSSTELVREALLDPALLEGLPRGSEVDGTRRFATLLRRARTAVDRGASAEEVLWLLWSGTGWPQRLRHTALGASGGSSTGRAAAHRDLDAVCALFEEAAKAEEQRGHTSVATFLDTLQAQQLPADTLAERGVRGEAVRLLTAHRAKGLEWEYVVVAHVQEGAWPDLRRRTSLLRADEVGPTGPLPPVDTRTLLAEERRLFYVACTRARRSLLVTAVASPDEDGDRPSRFTGELGVEPVPVTGRPRRPLSLTGVVAELRRTAADPSTPPALRDAAVRRLARLALERRGSAPLVPSADPATWWGTRRRSMSTRPLRSVDEPVSVSPSTLEALLACPARWFFEHEAGGRTATSAAQGFGNIVHALADRLTKDELGPHTTEAQLMELVDRVWGEVSFATPWAATKQRAELERALRRLLTWHRDNPRRPLASEVPLDAELRLGEEPDSEVVRLHGYADRLDVDADGRVVVVDFKTSKNHPKVKDLPEHLQLALYQLAVDQGAVDELAGRPTRSGGAELVQLRQENPAAGAKVQRQEPLQPGPDGRTPVEVTIGDVVRRIRDEEFPARIGDQCRHCTFLTLCPHESSGTVLS</sequence>
<keyword evidence="5 15" id="KW-0378">Hydrolase</keyword>
<keyword evidence="4" id="KW-0227">DNA damage</keyword>
<keyword evidence="10" id="KW-0234">DNA repair</keyword>
<dbReference type="GO" id="GO:0004527">
    <property type="term" value="F:exonuclease activity"/>
    <property type="evidence" value="ECO:0007669"/>
    <property type="project" value="UniProtKB-KW"/>
</dbReference>
<dbReference type="GO" id="GO:0005829">
    <property type="term" value="C:cytosol"/>
    <property type="evidence" value="ECO:0007669"/>
    <property type="project" value="TreeGrafter"/>
</dbReference>
<dbReference type="InterPro" id="IPR011604">
    <property type="entry name" value="PDDEXK-like_dom_sf"/>
</dbReference>
<proteinExistence type="inferred from homology"/>
<comment type="similarity">
    <text evidence="1">Belongs to the helicase family. UvrD subfamily.</text>
</comment>
<keyword evidence="8 15" id="KW-0067">ATP-binding</keyword>
<reference evidence="19" key="1">
    <citation type="submission" date="2020-02" db="EMBL/GenBank/DDBJ databases">
        <authorList>
            <person name="Meier V. D."/>
        </authorList>
    </citation>
    <scope>NUCLEOTIDE SEQUENCE</scope>
    <source>
        <strain evidence="19">AVDCRST_MAG36</strain>
    </source>
</reference>
<evidence type="ECO:0000259" key="17">
    <source>
        <dbReference type="PROSITE" id="PS51198"/>
    </source>
</evidence>
<keyword evidence="3 15" id="KW-0547">Nucleotide-binding</keyword>
<evidence type="ECO:0000256" key="1">
    <source>
        <dbReference type="ARBA" id="ARBA00009922"/>
    </source>
</evidence>
<feature type="region of interest" description="Disordered" evidence="16">
    <location>
        <begin position="734"/>
        <end position="762"/>
    </location>
</feature>
<evidence type="ECO:0000256" key="7">
    <source>
        <dbReference type="ARBA" id="ARBA00022839"/>
    </source>
</evidence>
<keyword evidence="9" id="KW-0238">DNA-binding</keyword>
<evidence type="ECO:0000256" key="8">
    <source>
        <dbReference type="ARBA" id="ARBA00022840"/>
    </source>
</evidence>
<evidence type="ECO:0000256" key="3">
    <source>
        <dbReference type="ARBA" id="ARBA00022741"/>
    </source>
</evidence>
<accession>A0A6J4L3M4</accession>
<keyword evidence="2" id="KW-0540">Nuclease</keyword>
<dbReference type="InterPro" id="IPR000212">
    <property type="entry name" value="DNA_helicase_UvrD/REP"/>
</dbReference>
<evidence type="ECO:0000256" key="9">
    <source>
        <dbReference type="ARBA" id="ARBA00023125"/>
    </source>
</evidence>
<dbReference type="GO" id="GO:0043138">
    <property type="term" value="F:3'-5' DNA helicase activity"/>
    <property type="evidence" value="ECO:0007669"/>
    <property type="project" value="UniProtKB-EC"/>
</dbReference>
<dbReference type="InterPro" id="IPR027417">
    <property type="entry name" value="P-loop_NTPase"/>
</dbReference>
<feature type="region of interest" description="Disordered" evidence="16">
    <location>
        <begin position="1037"/>
        <end position="1059"/>
    </location>
</feature>
<dbReference type="CDD" id="cd17932">
    <property type="entry name" value="DEXQc_UvrD"/>
    <property type="match status" value="1"/>
</dbReference>
<name>A0A6J4L3M4_9ACTN</name>
<dbReference type="InterPro" id="IPR013986">
    <property type="entry name" value="DExx_box_DNA_helicase_dom_sf"/>
</dbReference>
<dbReference type="Gene3D" id="1.10.10.160">
    <property type="match status" value="1"/>
</dbReference>
<keyword evidence="11" id="KW-0413">Isomerase</keyword>
<dbReference type="PROSITE" id="PS51217">
    <property type="entry name" value="UVRD_HELICASE_CTER"/>
    <property type="match status" value="1"/>
</dbReference>
<evidence type="ECO:0000256" key="12">
    <source>
        <dbReference type="ARBA" id="ARBA00034617"/>
    </source>
</evidence>
<feature type="domain" description="UvrD-like helicase C-terminal" evidence="18">
    <location>
        <begin position="313"/>
        <end position="663"/>
    </location>
</feature>
<dbReference type="Pfam" id="PF13361">
    <property type="entry name" value="UvrD_C"/>
    <property type="match status" value="1"/>
</dbReference>
<dbReference type="SUPFAM" id="SSF52540">
    <property type="entry name" value="P-loop containing nucleoside triphosphate hydrolases"/>
    <property type="match status" value="1"/>
</dbReference>
<evidence type="ECO:0000256" key="11">
    <source>
        <dbReference type="ARBA" id="ARBA00023235"/>
    </source>
</evidence>
<evidence type="ECO:0000313" key="19">
    <source>
        <dbReference type="EMBL" id="CAA9321419.1"/>
    </source>
</evidence>
<dbReference type="PANTHER" id="PTHR11070">
    <property type="entry name" value="UVRD / RECB / PCRA DNA HELICASE FAMILY MEMBER"/>
    <property type="match status" value="1"/>
</dbReference>
<keyword evidence="6 15" id="KW-0347">Helicase</keyword>
<feature type="domain" description="UvrD-like helicase ATP-binding" evidence="17">
    <location>
        <begin position="16"/>
        <end position="313"/>
    </location>
</feature>
<evidence type="ECO:0000256" key="13">
    <source>
        <dbReference type="ARBA" id="ARBA00034808"/>
    </source>
</evidence>
<dbReference type="InterPro" id="IPR014017">
    <property type="entry name" value="DNA_helicase_UvrD-like_C"/>
</dbReference>
<dbReference type="GO" id="GO:0003677">
    <property type="term" value="F:DNA binding"/>
    <property type="evidence" value="ECO:0007669"/>
    <property type="project" value="UniProtKB-KW"/>
</dbReference>